<dbReference type="InterPro" id="IPR011701">
    <property type="entry name" value="MFS"/>
</dbReference>
<evidence type="ECO:0000259" key="7">
    <source>
        <dbReference type="PROSITE" id="PS50850"/>
    </source>
</evidence>
<protein>
    <submittedName>
        <fullName evidence="8">MFS transporter</fullName>
    </submittedName>
</protein>
<dbReference type="InterPro" id="IPR036259">
    <property type="entry name" value="MFS_trans_sf"/>
</dbReference>
<dbReference type="SUPFAM" id="SSF103473">
    <property type="entry name" value="MFS general substrate transporter"/>
    <property type="match status" value="1"/>
</dbReference>
<evidence type="ECO:0000256" key="5">
    <source>
        <dbReference type="ARBA" id="ARBA00023136"/>
    </source>
</evidence>
<feature type="transmembrane region" description="Helical" evidence="6">
    <location>
        <begin position="221"/>
        <end position="239"/>
    </location>
</feature>
<dbReference type="RefSeq" id="WP_344269281.1">
    <property type="nucleotide sequence ID" value="NZ_BAAAMR010000034.1"/>
</dbReference>
<feature type="domain" description="Major facilitator superfamily (MFS) profile" evidence="7">
    <location>
        <begin position="21"/>
        <end position="406"/>
    </location>
</feature>
<dbReference type="Pfam" id="PF07690">
    <property type="entry name" value="MFS_1"/>
    <property type="match status" value="1"/>
</dbReference>
<dbReference type="InterPro" id="IPR050189">
    <property type="entry name" value="MFS_Efflux_Transporters"/>
</dbReference>
<feature type="transmembrane region" description="Helical" evidence="6">
    <location>
        <begin position="308"/>
        <end position="331"/>
    </location>
</feature>
<dbReference type="Gene3D" id="1.20.1250.20">
    <property type="entry name" value="MFS general substrate transporter like domains"/>
    <property type="match status" value="1"/>
</dbReference>
<dbReference type="PANTHER" id="PTHR43124:SF3">
    <property type="entry name" value="CHLORAMPHENICOL EFFLUX PUMP RV0191"/>
    <property type="match status" value="1"/>
</dbReference>
<feature type="transmembrane region" description="Helical" evidence="6">
    <location>
        <begin position="254"/>
        <end position="275"/>
    </location>
</feature>
<evidence type="ECO:0000256" key="4">
    <source>
        <dbReference type="ARBA" id="ARBA00022989"/>
    </source>
</evidence>
<feature type="transmembrane region" description="Helical" evidence="6">
    <location>
        <begin position="116"/>
        <end position="133"/>
    </location>
</feature>
<evidence type="ECO:0000313" key="8">
    <source>
        <dbReference type="EMBL" id="GAA2142758.1"/>
    </source>
</evidence>
<gene>
    <name evidence="8" type="ORF">GCM10009727_41200</name>
</gene>
<feature type="transmembrane region" description="Helical" evidence="6">
    <location>
        <begin position="63"/>
        <end position="82"/>
    </location>
</feature>
<feature type="transmembrane region" description="Helical" evidence="6">
    <location>
        <begin position="145"/>
        <end position="165"/>
    </location>
</feature>
<feature type="transmembrane region" description="Helical" evidence="6">
    <location>
        <begin position="89"/>
        <end position="110"/>
    </location>
</feature>
<evidence type="ECO:0000313" key="9">
    <source>
        <dbReference type="Proteomes" id="UP001501020"/>
    </source>
</evidence>
<dbReference type="PANTHER" id="PTHR43124">
    <property type="entry name" value="PURINE EFFLUX PUMP PBUE"/>
    <property type="match status" value="1"/>
</dbReference>
<accession>A0ABN2ZIN7</accession>
<reference evidence="8 9" key="1">
    <citation type="journal article" date="2019" name="Int. J. Syst. Evol. Microbiol.">
        <title>The Global Catalogue of Microorganisms (GCM) 10K type strain sequencing project: providing services to taxonomists for standard genome sequencing and annotation.</title>
        <authorList>
            <consortium name="The Broad Institute Genomics Platform"/>
            <consortium name="The Broad Institute Genome Sequencing Center for Infectious Disease"/>
            <person name="Wu L."/>
            <person name="Ma J."/>
        </authorList>
    </citation>
    <scope>NUCLEOTIDE SEQUENCE [LARGE SCALE GENOMIC DNA]</scope>
    <source>
        <strain evidence="8 9">JCM 13850</strain>
    </source>
</reference>
<evidence type="ECO:0000256" key="2">
    <source>
        <dbReference type="ARBA" id="ARBA00022475"/>
    </source>
</evidence>
<keyword evidence="2" id="KW-1003">Cell membrane</keyword>
<keyword evidence="3 6" id="KW-0812">Transmembrane</keyword>
<feature type="transmembrane region" description="Helical" evidence="6">
    <location>
        <begin position="282"/>
        <end position="302"/>
    </location>
</feature>
<name>A0ABN2ZIN7_9ACTN</name>
<dbReference type="Proteomes" id="UP001501020">
    <property type="component" value="Unassembled WGS sequence"/>
</dbReference>
<organism evidence="8 9">
    <name type="scientific">Actinomadura napierensis</name>
    <dbReference type="NCBI Taxonomy" id="267854"/>
    <lineage>
        <taxon>Bacteria</taxon>
        <taxon>Bacillati</taxon>
        <taxon>Actinomycetota</taxon>
        <taxon>Actinomycetes</taxon>
        <taxon>Streptosporangiales</taxon>
        <taxon>Thermomonosporaceae</taxon>
        <taxon>Actinomadura</taxon>
    </lineage>
</organism>
<feature type="transmembrane region" description="Helical" evidence="6">
    <location>
        <begin position="177"/>
        <end position="200"/>
    </location>
</feature>
<evidence type="ECO:0000256" key="1">
    <source>
        <dbReference type="ARBA" id="ARBA00004651"/>
    </source>
</evidence>
<evidence type="ECO:0000256" key="6">
    <source>
        <dbReference type="SAM" id="Phobius"/>
    </source>
</evidence>
<dbReference type="PROSITE" id="PS50850">
    <property type="entry name" value="MFS"/>
    <property type="match status" value="1"/>
</dbReference>
<feature type="transmembrane region" description="Helical" evidence="6">
    <location>
        <begin position="21"/>
        <end position="43"/>
    </location>
</feature>
<keyword evidence="5 6" id="KW-0472">Membrane</keyword>
<dbReference type="CDD" id="cd17324">
    <property type="entry name" value="MFS_NepI_like"/>
    <property type="match status" value="1"/>
</dbReference>
<dbReference type="InterPro" id="IPR020846">
    <property type="entry name" value="MFS_dom"/>
</dbReference>
<evidence type="ECO:0000256" key="3">
    <source>
        <dbReference type="ARBA" id="ARBA00022692"/>
    </source>
</evidence>
<keyword evidence="4 6" id="KW-1133">Transmembrane helix</keyword>
<proteinExistence type="predicted"/>
<feature type="transmembrane region" description="Helical" evidence="6">
    <location>
        <begin position="343"/>
        <end position="364"/>
    </location>
</feature>
<comment type="subcellular location">
    <subcellularLocation>
        <location evidence="1">Cell membrane</location>
        <topology evidence="1">Multi-pass membrane protein</topology>
    </subcellularLocation>
</comment>
<feature type="transmembrane region" description="Helical" evidence="6">
    <location>
        <begin position="370"/>
        <end position="390"/>
    </location>
</feature>
<comment type="caution">
    <text evidence="8">The sequence shown here is derived from an EMBL/GenBank/DDBJ whole genome shotgun (WGS) entry which is preliminary data.</text>
</comment>
<keyword evidence="9" id="KW-1185">Reference proteome</keyword>
<dbReference type="EMBL" id="BAAAMR010000034">
    <property type="protein sequence ID" value="GAA2142758.1"/>
    <property type="molecule type" value="Genomic_DNA"/>
</dbReference>
<sequence>MRTATTPATGRIAPSSSGWPAVLAVTTGIFAIVTTEILPIGLLTSIGADFTVSDGTAGLTMALPGYVAAASAPTVTVATAGVDRRRMLCAFMLLLACANVLAAAAPAYWAVLLSRVLVGIVIGGFWSVGSGLAGRLVPARSARRATAVVFSAVPLGSVLGVPLGTLIGDLGGWRAGFLMPGALSAAVLVALALLLPPLPAERAARLDVLRGMLRGTGTRSALLLTFLIVLAHFGAYTYVTPFLEGVTEVAPARIPLFLLAYGAAGIAGTFLVGTAAARRPHAAFGAAGALIALAVLGLPFLGRTEPGALGLLVVWGIGYGAVPVCSQACFARSAPQSPEAASVLFTASFQATLSSGALAGGVVLDHASPRTLMLLGGATAAAMVVTTALLDRVTGGEHQNGGDPAT</sequence>